<evidence type="ECO:0000256" key="4">
    <source>
        <dbReference type="SAM" id="MobiDB-lite"/>
    </source>
</evidence>
<keyword evidence="5" id="KW-0812">Transmembrane</keyword>
<dbReference type="PANTHER" id="PTHR24198:SF165">
    <property type="entry name" value="ANKYRIN REPEAT-CONTAINING PROTEIN-RELATED"/>
    <property type="match status" value="1"/>
</dbReference>
<keyword evidence="7" id="KW-1185">Reference proteome</keyword>
<protein>
    <recommendedName>
        <fullName evidence="8">PGG domain-containing protein</fullName>
    </recommendedName>
</protein>
<dbReference type="InterPro" id="IPR036770">
    <property type="entry name" value="Ankyrin_rpt-contain_sf"/>
</dbReference>
<feature type="transmembrane region" description="Helical" evidence="5">
    <location>
        <begin position="315"/>
        <end position="335"/>
    </location>
</feature>
<dbReference type="InterPro" id="IPR002110">
    <property type="entry name" value="Ankyrin_rpt"/>
</dbReference>
<evidence type="ECO:0000313" key="6">
    <source>
        <dbReference type="EMBL" id="CAI5712410.1"/>
    </source>
</evidence>
<evidence type="ECO:0000256" key="3">
    <source>
        <dbReference type="PROSITE-ProRule" id="PRU00023"/>
    </source>
</evidence>
<feature type="compositionally biased region" description="Low complexity" evidence="4">
    <location>
        <begin position="289"/>
        <end position="298"/>
    </location>
</feature>
<name>A0AAV0T3Q6_HYABA</name>
<keyword evidence="2 3" id="KW-0040">ANK repeat</keyword>
<feature type="repeat" description="ANK" evidence="3">
    <location>
        <begin position="29"/>
        <end position="61"/>
    </location>
</feature>
<evidence type="ECO:0000256" key="1">
    <source>
        <dbReference type="ARBA" id="ARBA00022737"/>
    </source>
</evidence>
<evidence type="ECO:0000256" key="5">
    <source>
        <dbReference type="SAM" id="Phobius"/>
    </source>
</evidence>
<dbReference type="PROSITE" id="PS50297">
    <property type="entry name" value="ANK_REP_REGION"/>
    <property type="match status" value="3"/>
</dbReference>
<dbReference type="PANTHER" id="PTHR24198">
    <property type="entry name" value="ANKYRIN REPEAT AND PROTEIN KINASE DOMAIN-CONTAINING PROTEIN"/>
    <property type="match status" value="1"/>
</dbReference>
<feature type="compositionally biased region" description="Basic and acidic residues" evidence="4">
    <location>
        <begin position="267"/>
        <end position="281"/>
    </location>
</feature>
<sequence>MAQLLRAAANGDLEKVTELRSSWAFQNKKGESVLHVAVAEDQLDIVQHLVANGAMLNLQDKKHCFTPLMLALAQQPPRFKEIIEALLKGKPDLNLHNSSGQTAVHLAAEYEELEILKLLLGSKAKVDAADNENMTALHVAVGKGNLDIVRLLLETGRANVNVVDSKGNTPLHWACIKICDDQLELINYLISKGAKPLKNVHGHTPLHSEAMHCDPTTDWPTAAAEVLTTVFPDLVAETSNRGLTARQTFEQGIDSEEPVKPSLAKSSNEERHQERRGKSDDDEKYQDGAAAARAAAIAHSKKKKTPKTSKEGSSMAPYMWAALAFAILAVLNAVFPSHS</sequence>
<dbReference type="Gene3D" id="1.25.40.20">
    <property type="entry name" value="Ankyrin repeat-containing domain"/>
    <property type="match status" value="3"/>
</dbReference>
<evidence type="ECO:0000256" key="2">
    <source>
        <dbReference type="ARBA" id="ARBA00023043"/>
    </source>
</evidence>
<keyword evidence="5" id="KW-0472">Membrane</keyword>
<dbReference type="SMART" id="SM00248">
    <property type="entry name" value="ANK"/>
    <property type="match status" value="5"/>
</dbReference>
<organism evidence="6 7">
    <name type="scientific">Hyaloperonospora brassicae</name>
    <name type="common">Brassica downy mildew</name>
    <name type="synonym">Peronospora brassicae</name>
    <dbReference type="NCBI Taxonomy" id="162125"/>
    <lineage>
        <taxon>Eukaryota</taxon>
        <taxon>Sar</taxon>
        <taxon>Stramenopiles</taxon>
        <taxon>Oomycota</taxon>
        <taxon>Peronosporomycetes</taxon>
        <taxon>Peronosporales</taxon>
        <taxon>Peronosporaceae</taxon>
        <taxon>Hyaloperonospora</taxon>
    </lineage>
</organism>
<accession>A0AAV0T3Q6</accession>
<dbReference type="PROSITE" id="PS50088">
    <property type="entry name" value="ANK_REPEAT"/>
    <property type="match status" value="3"/>
</dbReference>
<keyword evidence="1" id="KW-0677">Repeat</keyword>
<feature type="region of interest" description="Disordered" evidence="4">
    <location>
        <begin position="245"/>
        <end position="313"/>
    </location>
</feature>
<feature type="repeat" description="ANK" evidence="3">
    <location>
        <begin position="132"/>
        <end position="156"/>
    </location>
</feature>
<feature type="repeat" description="ANK" evidence="3">
    <location>
        <begin position="99"/>
        <end position="131"/>
    </location>
</feature>
<proteinExistence type="predicted"/>
<dbReference type="Pfam" id="PF12796">
    <property type="entry name" value="Ank_2"/>
    <property type="match status" value="2"/>
</dbReference>
<evidence type="ECO:0000313" key="7">
    <source>
        <dbReference type="Proteomes" id="UP001162031"/>
    </source>
</evidence>
<dbReference type="AlphaFoldDB" id="A0AAV0T3Q6"/>
<dbReference type="Proteomes" id="UP001162031">
    <property type="component" value="Unassembled WGS sequence"/>
</dbReference>
<reference evidence="6" key="1">
    <citation type="submission" date="2022-12" db="EMBL/GenBank/DDBJ databases">
        <authorList>
            <person name="Webb A."/>
        </authorList>
    </citation>
    <scope>NUCLEOTIDE SEQUENCE</scope>
    <source>
        <strain evidence="6">Hp1</strain>
    </source>
</reference>
<comment type="caution">
    <text evidence="6">The sequence shown here is derived from an EMBL/GenBank/DDBJ whole genome shotgun (WGS) entry which is preliminary data.</text>
</comment>
<dbReference type="EMBL" id="CANTFL010000086">
    <property type="protein sequence ID" value="CAI5712410.1"/>
    <property type="molecule type" value="Genomic_DNA"/>
</dbReference>
<dbReference type="SUPFAM" id="SSF48403">
    <property type="entry name" value="Ankyrin repeat"/>
    <property type="match status" value="1"/>
</dbReference>
<gene>
    <name evidence="6" type="ORF">HBR001_LOCUS841</name>
</gene>
<evidence type="ECO:0008006" key="8">
    <source>
        <dbReference type="Google" id="ProtNLM"/>
    </source>
</evidence>
<keyword evidence="5" id="KW-1133">Transmembrane helix</keyword>